<accession>A0ABD5QGV9</accession>
<reference evidence="3 4" key="1">
    <citation type="journal article" date="2019" name="Int. J. Syst. Evol. Microbiol.">
        <title>The Global Catalogue of Microorganisms (GCM) 10K type strain sequencing project: providing services to taxonomists for standard genome sequencing and annotation.</title>
        <authorList>
            <consortium name="The Broad Institute Genomics Platform"/>
            <consortium name="The Broad Institute Genome Sequencing Center for Infectious Disease"/>
            <person name="Wu L."/>
            <person name="Ma J."/>
        </authorList>
    </citation>
    <scope>NUCLEOTIDE SEQUENCE [LARGE SCALE GENOMIC DNA]</scope>
    <source>
        <strain evidence="3 4">CGMCC 1.15824</strain>
    </source>
</reference>
<protein>
    <submittedName>
        <fullName evidence="3">Prolyl oligopeptidase family serine peptidase</fullName>
    </submittedName>
</protein>
<feature type="domain" description="BD-FAE-like" evidence="2">
    <location>
        <begin position="98"/>
        <end position="248"/>
    </location>
</feature>
<dbReference type="Proteomes" id="UP001595925">
    <property type="component" value="Unassembled WGS sequence"/>
</dbReference>
<gene>
    <name evidence="3" type="ORF">ACFPFO_10960</name>
</gene>
<keyword evidence="1" id="KW-0378">Hydrolase</keyword>
<name>A0ABD5QGV9_9EURY</name>
<proteinExistence type="predicted"/>
<dbReference type="InterPro" id="IPR029058">
    <property type="entry name" value="AB_hydrolase_fold"/>
</dbReference>
<evidence type="ECO:0000256" key="1">
    <source>
        <dbReference type="ARBA" id="ARBA00022801"/>
    </source>
</evidence>
<sequence length="330" mass="35305">MTDTDSVTVHDGITYADRDGDELKLDLYVPPVEYPPLVVYVHGGGWVAETRENVPEPERYAAEWGVAIASVSYRLQEVPDGSELSRMFDPSNPTPRGTFPDHFVDVKAGIRWLRAHADDYGYDAERVAAWGASAGGHLASLAGVVDDVLDLGDAYADDVTRTVAPGESGAIQAVVSWYGVSDVGLAAEGGDGLMALLMGGSRAEYPERYEGASPVAHVTADSPPILLMHGREDEVVGVEQSRRFFDALAEAGVDAVSYELHGLNHVWADDVESIDSERTAMALLTGEPTPAQSVHETTHATEGGTLRPLIPELPPAGPDAIRQFLEETIG</sequence>
<organism evidence="3 4">
    <name type="scientific">Saliphagus infecundisoli</name>
    <dbReference type="NCBI Taxonomy" id="1849069"/>
    <lineage>
        <taxon>Archaea</taxon>
        <taxon>Methanobacteriati</taxon>
        <taxon>Methanobacteriota</taxon>
        <taxon>Stenosarchaea group</taxon>
        <taxon>Halobacteria</taxon>
        <taxon>Halobacteriales</taxon>
        <taxon>Natrialbaceae</taxon>
        <taxon>Saliphagus</taxon>
    </lineage>
</organism>
<dbReference type="RefSeq" id="WP_114577398.1">
    <property type="nucleotide sequence ID" value="NZ_JAIVEF010000001.1"/>
</dbReference>
<dbReference type="PANTHER" id="PTHR48081:SF13">
    <property type="entry name" value="ALPHA_BETA HYDROLASE"/>
    <property type="match status" value="1"/>
</dbReference>
<dbReference type="Gene3D" id="3.40.50.1820">
    <property type="entry name" value="alpha/beta hydrolase"/>
    <property type="match status" value="1"/>
</dbReference>
<dbReference type="GO" id="GO:0016787">
    <property type="term" value="F:hydrolase activity"/>
    <property type="evidence" value="ECO:0007669"/>
    <property type="project" value="UniProtKB-KW"/>
</dbReference>
<dbReference type="SUPFAM" id="SSF53474">
    <property type="entry name" value="alpha/beta-Hydrolases"/>
    <property type="match status" value="1"/>
</dbReference>
<dbReference type="PANTHER" id="PTHR48081">
    <property type="entry name" value="AB HYDROLASE SUPERFAMILY PROTEIN C4A8.06C"/>
    <property type="match status" value="1"/>
</dbReference>
<dbReference type="InterPro" id="IPR050300">
    <property type="entry name" value="GDXG_lipolytic_enzyme"/>
</dbReference>
<dbReference type="AlphaFoldDB" id="A0ABD5QGV9"/>
<evidence type="ECO:0000259" key="2">
    <source>
        <dbReference type="Pfam" id="PF20434"/>
    </source>
</evidence>
<evidence type="ECO:0000313" key="4">
    <source>
        <dbReference type="Proteomes" id="UP001595925"/>
    </source>
</evidence>
<dbReference type="Pfam" id="PF20434">
    <property type="entry name" value="BD-FAE"/>
    <property type="match status" value="1"/>
</dbReference>
<comment type="caution">
    <text evidence="3">The sequence shown here is derived from an EMBL/GenBank/DDBJ whole genome shotgun (WGS) entry which is preliminary data.</text>
</comment>
<dbReference type="EMBL" id="JBHSJG010000036">
    <property type="protein sequence ID" value="MFC4988267.1"/>
    <property type="molecule type" value="Genomic_DNA"/>
</dbReference>
<keyword evidence="4" id="KW-1185">Reference proteome</keyword>
<dbReference type="InterPro" id="IPR049492">
    <property type="entry name" value="BD-FAE-like_dom"/>
</dbReference>
<evidence type="ECO:0000313" key="3">
    <source>
        <dbReference type="EMBL" id="MFC4988267.1"/>
    </source>
</evidence>